<name>A0AAV7Y0Q6_9NEOP</name>
<dbReference type="Proteomes" id="UP001075354">
    <property type="component" value="Chromosome 3"/>
</dbReference>
<dbReference type="GO" id="GO:0006281">
    <property type="term" value="P:DNA repair"/>
    <property type="evidence" value="ECO:0007669"/>
    <property type="project" value="TreeGrafter"/>
</dbReference>
<keyword evidence="5" id="KW-0547">Nucleotide-binding</keyword>
<keyword evidence="4" id="KW-0597">Phosphoprotein</keyword>
<feature type="region of interest" description="Disordered" evidence="16">
    <location>
        <begin position="196"/>
        <end position="220"/>
    </location>
</feature>
<dbReference type="SUPFAM" id="SSF52540">
    <property type="entry name" value="P-loop containing nucleoside triphosphate hydrolases"/>
    <property type="match status" value="2"/>
</dbReference>
<evidence type="ECO:0000256" key="11">
    <source>
        <dbReference type="ARBA" id="ARBA00023163"/>
    </source>
</evidence>
<dbReference type="GO" id="GO:0005737">
    <property type="term" value="C:cytoplasm"/>
    <property type="evidence" value="ECO:0007669"/>
    <property type="project" value="UniProtKB-ARBA"/>
</dbReference>
<evidence type="ECO:0000256" key="1">
    <source>
        <dbReference type="ARBA" id="ARBA00004123"/>
    </source>
</evidence>
<keyword evidence="12" id="KW-0539">Nucleus</keyword>
<dbReference type="AlphaFoldDB" id="A0AAV7Y0Q6"/>
<dbReference type="InterPro" id="IPR049730">
    <property type="entry name" value="SNF2/RAD54-like_C"/>
</dbReference>
<keyword evidence="8" id="KW-0067">ATP-binding</keyword>
<comment type="similarity">
    <text evidence="2">Belongs to the SNF2/RAD54 helicase family.</text>
</comment>
<organism evidence="19 20">
    <name type="scientific">Megalurothrips usitatus</name>
    <name type="common">bean blossom thrips</name>
    <dbReference type="NCBI Taxonomy" id="439358"/>
    <lineage>
        <taxon>Eukaryota</taxon>
        <taxon>Metazoa</taxon>
        <taxon>Ecdysozoa</taxon>
        <taxon>Arthropoda</taxon>
        <taxon>Hexapoda</taxon>
        <taxon>Insecta</taxon>
        <taxon>Pterygota</taxon>
        <taxon>Neoptera</taxon>
        <taxon>Paraneoptera</taxon>
        <taxon>Thysanoptera</taxon>
        <taxon>Terebrantia</taxon>
        <taxon>Thripoidea</taxon>
        <taxon>Thripidae</taxon>
        <taxon>Megalurothrips</taxon>
    </lineage>
</organism>
<proteinExistence type="inferred from homology"/>
<dbReference type="SMART" id="SM00490">
    <property type="entry name" value="HELICc"/>
    <property type="match status" value="1"/>
</dbReference>
<dbReference type="FunFam" id="3.40.50.10810:FF:000043">
    <property type="entry name" value="Transcription termination factor 2"/>
    <property type="match status" value="1"/>
</dbReference>
<keyword evidence="20" id="KW-1185">Reference proteome</keyword>
<accession>A0AAV7Y0Q6</accession>
<feature type="domain" description="Helicase C-terminal" evidence="18">
    <location>
        <begin position="589"/>
        <end position="755"/>
    </location>
</feature>
<evidence type="ECO:0000256" key="4">
    <source>
        <dbReference type="ARBA" id="ARBA00022553"/>
    </source>
</evidence>
<evidence type="ECO:0000256" key="13">
    <source>
        <dbReference type="ARBA" id="ARBA00070113"/>
    </source>
</evidence>
<dbReference type="GO" id="GO:0005634">
    <property type="term" value="C:nucleus"/>
    <property type="evidence" value="ECO:0007669"/>
    <property type="project" value="UniProtKB-SubCell"/>
</dbReference>
<dbReference type="EMBL" id="JAPTSV010000003">
    <property type="protein sequence ID" value="KAJ1529659.1"/>
    <property type="molecule type" value="Genomic_DNA"/>
</dbReference>
<keyword evidence="6" id="KW-0378">Hydrolase</keyword>
<dbReference type="InterPro" id="IPR050628">
    <property type="entry name" value="SNF2_RAD54_helicase_TF"/>
</dbReference>
<comment type="caution">
    <text evidence="19">The sequence shown here is derived from an EMBL/GenBank/DDBJ whole genome shotgun (WGS) entry which is preliminary data.</text>
</comment>
<evidence type="ECO:0000259" key="17">
    <source>
        <dbReference type="PROSITE" id="PS51192"/>
    </source>
</evidence>
<evidence type="ECO:0000256" key="9">
    <source>
        <dbReference type="ARBA" id="ARBA00023015"/>
    </source>
</evidence>
<feature type="domain" description="Helicase ATP-binding" evidence="17">
    <location>
        <begin position="162"/>
        <end position="362"/>
    </location>
</feature>
<evidence type="ECO:0000256" key="14">
    <source>
        <dbReference type="ARBA" id="ARBA00079067"/>
    </source>
</evidence>
<keyword evidence="9" id="KW-0805">Transcription regulation</keyword>
<evidence type="ECO:0000256" key="10">
    <source>
        <dbReference type="ARBA" id="ARBA00023125"/>
    </source>
</evidence>
<evidence type="ECO:0000256" key="8">
    <source>
        <dbReference type="ARBA" id="ARBA00022840"/>
    </source>
</evidence>
<dbReference type="InterPro" id="IPR014001">
    <property type="entry name" value="Helicase_ATP-bd"/>
</dbReference>
<dbReference type="GO" id="GO:0016787">
    <property type="term" value="F:hydrolase activity"/>
    <property type="evidence" value="ECO:0007669"/>
    <property type="project" value="UniProtKB-KW"/>
</dbReference>
<dbReference type="CDD" id="cd18793">
    <property type="entry name" value="SF2_C_SNF"/>
    <property type="match status" value="1"/>
</dbReference>
<evidence type="ECO:0000259" key="18">
    <source>
        <dbReference type="PROSITE" id="PS51194"/>
    </source>
</evidence>
<dbReference type="PANTHER" id="PTHR45626:SF50">
    <property type="entry name" value="TRANSCRIPTION TERMINATION FACTOR 2"/>
    <property type="match status" value="1"/>
</dbReference>
<dbReference type="GO" id="GO:0008094">
    <property type="term" value="F:ATP-dependent activity, acting on DNA"/>
    <property type="evidence" value="ECO:0007669"/>
    <property type="project" value="UniProtKB-ARBA"/>
</dbReference>
<dbReference type="InterPro" id="IPR000330">
    <property type="entry name" value="SNF2_N"/>
</dbReference>
<evidence type="ECO:0000256" key="3">
    <source>
        <dbReference type="ARBA" id="ARBA00022472"/>
    </source>
</evidence>
<dbReference type="Gene3D" id="3.40.50.10810">
    <property type="entry name" value="Tandem AAA-ATPase domain"/>
    <property type="match status" value="1"/>
</dbReference>
<dbReference type="PANTHER" id="PTHR45626">
    <property type="entry name" value="TRANSCRIPTION TERMINATION FACTOR 2-RELATED"/>
    <property type="match status" value="1"/>
</dbReference>
<keyword evidence="7" id="KW-0347">Helicase</keyword>
<evidence type="ECO:0000256" key="6">
    <source>
        <dbReference type="ARBA" id="ARBA00022801"/>
    </source>
</evidence>
<comment type="subcellular location">
    <subcellularLocation>
        <location evidence="1">Nucleus</location>
    </subcellularLocation>
</comment>
<gene>
    <name evidence="19" type="ORF">ONE63_006419</name>
</gene>
<evidence type="ECO:0000313" key="19">
    <source>
        <dbReference type="EMBL" id="KAJ1529659.1"/>
    </source>
</evidence>
<evidence type="ECO:0000256" key="16">
    <source>
        <dbReference type="SAM" id="MobiDB-lite"/>
    </source>
</evidence>
<evidence type="ECO:0000256" key="15">
    <source>
        <dbReference type="ARBA" id="ARBA00082628"/>
    </source>
</evidence>
<dbReference type="InterPro" id="IPR001650">
    <property type="entry name" value="Helicase_C-like"/>
</dbReference>
<dbReference type="PROSITE" id="PS51194">
    <property type="entry name" value="HELICASE_CTER"/>
    <property type="match status" value="1"/>
</dbReference>
<evidence type="ECO:0000256" key="5">
    <source>
        <dbReference type="ARBA" id="ARBA00022741"/>
    </source>
</evidence>
<dbReference type="SMART" id="SM00487">
    <property type="entry name" value="DEXDc"/>
    <property type="match status" value="1"/>
</dbReference>
<dbReference type="GO" id="GO:0003677">
    <property type="term" value="F:DNA binding"/>
    <property type="evidence" value="ECO:0007669"/>
    <property type="project" value="UniProtKB-KW"/>
</dbReference>
<dbReference type="Gene3D" id="3.40.50.300">
    <property type="entry name" value="P-loop containing nucleotide triphosphate hydrolases"/>
    <property type="match status" value="1"/>
</dbReference>
<dbReference type="GO" id="GO:0005524">
    <property type="term" value="F:ATP binding"/>
    <property type="evidence" value="ECO:0007669"/>
    <property type="project" value="UniProtKB-KW"/>
</dbReference>
<evidence type="ECO:0000256" key="12">
    <source>
        <dbReference type="ARBA" id="ARBA00023242"/>
    </source>
</evidence>
<dbReference type="PROSITE" id="PS51192">
    <property type="entry name" value="HELICASE_ATP_BIND_1"/>
    <property type="match status" value="1"/>
</dbReference>
<keyword evidence="10" id="KW-0238">DNA-binding</keyword>
<protein>
    <recommendedName>
        <fullName evidence="13">Transcription termination factor 2</fullName>
    </recommendedName>
    <alternativeName>
        <fullName evidence="15">RNA polymerase II termination factor</fullName>
    </alternativeName>
    <alternativeName>
        <fullName evidence="14">Transcription release factor 2</fullName>
    </alternativeName>
</protein>
<dbReference type="Pfam" id="PF00271">
    <property type="entry name" value="Helicase_C"/>
    <property type="match status" value="1"/>
</dbReference>
<dbReference type="Pfam" id="PF00176">
    <property type="entry name" value="SNF2-rel_dom"/>
    <property type="match status" value="1"/>
</dbReference>
<keyword evidence="3" id="KW-0806">Transcription termination</keyword>
<keyword evidence="11" id="KW-0804">Transcription</keyword>
<evidence type="ECO:0000256" key="7">
    <source>
        <dbReference type="ARBA" id="ARBA00022806"/>
    </source>
</evidence>
<evidence type="ECO:0000313" key="20">
    <source>
        <dbReference type="Proteomes" id="UP001075354"/>
    </source>
</evidence>
<dbReference type="InterPro" id="IPR038718">
    <property type="entry name" value="SNF2-like_sf"/>
</dbReference>
<evidence type="ECO:0000256" key="2">
    <source>
        <dbReference type="ARBA" id="ARBA00007025"/>
    </source>
</evidence>
<dbReference type="InterPro" id="IPR027417">
    <property type="entry name" value="P-loop_NTPase"/>
</dbReference>
<sequence>MMVVGKLKLQKANLKKELEESQEYFGLNQFLKSAKATVQSKLNFQPAKMEPRERDVSASDFIFGEAVEDDDDDDSYSPSTDPNISKMPNWGELPNPDMTISGLGKRGMQTYLNEKSLTVEALSKLHSALKSCPSEDTFAEDPKLLKVELMPHQKHGLAWMLWRENEKPSGGILADDMGLGKTLSMISLILKDIENKENSDDSGSDSDDDSPRWMSAKHSQMPRGGTLVVCPASLIAQWEREILKRVKKRALSVELYHGTKRETKPRRLARSDVVITTYNLVSRESGVETAKNCTRARDKGPLFMIKWDRIILDEAHMVRNHKSQMALGVCELVGKHRWCLTGTPIQNKELDLYALLKFLQCSPFDDLAVWKKWVDNKNAAGMQRLSTMMKSLMLRRTKEQLQERGDLNCLPAKTYELVDVHLDPEELVIYEKVAIFSSTLFAQFLHQRAEKQQFLDARYGTTTKPVWEQEEMGENQFTTTEELANMHRKMKGLTNIKTHQILVLLLRLRQICCHPGLIKKMVESGDLDFTAGGVEDSDGLDVDLFDQMNRLNIDESDYEREEIGKKKDEQDEPITADHPVLSFERPSAKIRAVLDLVQEKFLDTEDKAIIVSQWTSMLNIIAKFLVDMKVKFAMLTGEVPVDKRQEIVNSFNQSGSGPQVLLLSLTAGGVGLNLVGANYLLLVDIHWNPQLENQACDRIYRVGQKKDVFIYRFITVNTIEERIKKLQDFKLTLAENVLTGTRNTQASKLTLDDLKMLFSVPNPESHSETKNTVNPL</sequence>
<dbReference type="GO" id="GO:0004386">
    <property type="term" value="F:helicase activity"/>
    <property type="evidence" value="ECO:0007669"/>
    <property type="project" value="UniProtKB-KW"/>
</dbReference>
<reference evidence="19" key="1">
    <citation type="submission" date="2022-12" db="EMBL/GenBank/DDBJ databases">
        <title>Chromosome-level genome assembly of the bean flower thrips Megalurothrips usitatus.</title>
        <authorList>
            <person name="Ma L."/>
            <person name="Liu Q."/>
            <person name="Li H."/>
            <person name="Cai W."/>
        </authorList>
    </citation>
    <scope>NUCLEOTIDE SEQUENCE</scope>
    <source>
        <strain evidence="19">Cailab_2022a</strain>
    </source>
</reference>
<dbReference type="GO" id="GO:0006353">
    <property type="term" value="P:DNA-templated transcription termination"/>
    <property type="evidence" value="ECO:0007669"/>
    <property type="project" value="UniProtKB-KW"/>
</dbReference>
<feature type="region of interest" description="Disordered" evidence="16">
    <location>
        <begin position="68"/>
        <end position="93"/>
    </location>
</feature>